<dbReference type="Gene3D" id="3.40.50.410">
    <property type="entry name" value="von Willebrand factor, type A domain"/>
    <property type="match status" value="1"/>
</dbReference>
<proteinExistence type="predicted"/>
<dbReference type="PROSITE" id="PS50234">
    <property type="entry name" value="VWFA"/>
    <property type="match status" value="1"/>
</dbReference>
<gene>
    <name evidence="2" type="primary">yabS</name>
    <name evidence="2" type="ORF">KCTCHS21_00710</name>
</gene>
<evidence type="ECO:0000313" key="3">
    <source>
        <dbReference type="Proteomes" id="UP000289856"/>
    </source>
</evidence>
<dbReference type="KEGG" id="cohn:KCTCHS21_00710"/>
<sequence length="253" mass="26682">MMKQILLITDGGSNVGESPVSAAAQAYAEGITVNVAGVIDEGTIGEYGAAEIAEIARAGGGISQIVTSRQLSRTVQMMTRQTVAGSIKQAVNHELRQLFGVGDVGSLPPPKRAEVVKVMEEMEETLSLSLALLIDASASMKPKLRAVEEAIRDLTLSLQARSGKSQVAVFHFPGDSMHTYCVMDSGWTSNSGKIGSLFGKIRMGGTTPTGPALLQVVDFITETCGKISTVEQMDTSLKTTQGDSNGVRSDYVV</sequence>
<evidence type="ECO:0000313" key="2">
    <source>
        <dbReference type="EMBL" id="BBI30672.1"/>
    </source>
</evidence>
<feature type="domain" description="VWFA" evidence="1">
    <location>
        <begin position="129"/>
        <end position="253"/>
    </location>
</feature>
<dbReference type="Proteomes" id="UP000289856">
    <property type="component" value="Chromosome"/>
</dbReference>
<protein>
    <recommendedName>
        <fullName evidence="1">VWFA domain-containing protein</fullName>
    </recommendedName>
</protein>
<reference evidence="2 3" key="1">
    <citation type="submission" date="2019-01" db="EMBL/GenBank/DDBJ databases">
        <title>Complete genome sequence of Cohnella hallensis HS21 isolated from Korean fir (Abies koreana) rhizospheric soil.</title>
        <authorList>
            <person name="Jiang L."/>
            <person name="Kang S.W."/>
            <person name="Kim S."/>
            <person name="Jung J."/>
            <person name="Kim C.Y."/>
            <person name="Kim D.H."/>
            <person name="Kim S.W."/>
            <person name="Lee J."/>
        </authorList>
    </citation>
    <scope>NUCLEOTIDE SEQUENCE [LARGE SCALE GENOMIC DNA]</scope>
    <source>
        <strain evidence="2 3">HS21</strain>
    </source>
</reference>
<dbReference type="InterPro" id="IPR036465">
    <property type="entry name" value="vWFA_dom_sf"/>
</dbReference>
<dbReference type="InterPro" id="IPR002035">
    <property type="entry name" value="VWF_A"/>
</dbReference>
<name>A0A3T1CXT4_9BACL</name>
<dbReference type="EMBL" id="AP019400">
    <property type="protein sequence ID" value="BBI30672.1"/>
    <property type="molecule type" value="Genomic_DNA"/>
</dbReference>
<dbReference type="AlphaFoldDB" id="A0A3T1CXT4"/>
<keyword evidence="3" id="KW-1185">Reference proteome</keyword>
<organism evidence="2 3">
    <name type="scientific">Cohnella abietis</name>
    <dbReference type="NCBI Taxonomy" id="2507935"/>
    <lineage>
        <taxon>Bacteria</taxon>
        <taxon>Bacillati</taxon>
        <taxon>Bacillota</taxon>
        <taxon>Bacilli</taxon>
        <taxon>Bacillales</taxon>
        <taxon>Paenibacillaceae</taxon>
        <taxon>Cohnella</taxon>
    </lineage>
</organism>
<accession>A0A3T1CXT4</accession>
<evidence type="ECO:0000259" key="1">
    <source>
        <dbReference type="PROSITE" id="PS50234"/>
    </source>
</evidence>
<dbReference type="SUPFAM" id="SSF53300">
    <property type="entry name" value="vWA-like"/>
    <property type="match status" value="2"/>
</dbReference>